<evidence type="ECO:0000313" key="2">
    <source>
        <dbReference type="EMBL" id="SFC91797.1"/>
    </source>
</evidence>
<sequence>MINIHASKQLILAKLTLVLMLVIFVCQFFAQNAVVSVQFSNDEHPLGTQINHHHSHGHQHGDKHLNYDSDVEFTSQDIVAQDITSHEHANHSHNVFHSSIYSMFTTNRLLSDDIEVLITQYQTLSYAPPIPPPTV</sequence>
<dbReference type="OrthoDB" id="6264719at2"/>
<dbReference type="EMBL" id="FOLO01000023">
    <property type="protein sequence ID" value="SFC91797.1"/>
    <property type="molecule type" value="Genomic_DNA"/>
</dbReference>
<name>A0A1I1N2D4_9GAMM</name>
<evidence type="ECO:0000256" key="1">
    <source>
        <dbReference type="SAM" id="Phobius"/>
    </source>
</evidence>
<gene>
    <name evidence="2" type="ORF">SAMN02745724_02908</name>
</gene>
<dbReference type="STRING" id="1123010.SAMN02745724_02908"/>
<keyword evidence="1" id="KW-0812">Transmembrane</keyword>
<keyword evidence="1" id="KW-1133">Transmembrane helix</keyword>
<protein>
    <submittedName>
        <fullName evidence="2">Uncharacterized protein</fullName>
    </submittedName>
</protein>
<accession>A0A1I1N2D4</accession>
<dbReference type="RefSeq" id="WP_091985358.1">
    <property type="nucleotide sequence ID" value="NZ_FOLO01000023.1"/>
</dbReference>
<keyword evidence="3" id="KW-1185">Reference proteome</keyword>
<proteinExistence type="predicted"/>
<organism evidence="2 3">
    <name type="scientific">Pseudoalteromonas denitrificans DSM 6059</name>
    <dbReference type="NCBI Taxonomy" id="1123010"/>
    <lineage>
        <taxon>Bacteria</taxon>
        <taxon>Pseudomonadati</taxon>
        <taxon>Pseudomonadota</taxon>
        <taxon>Gammaproteobacteria</taxon>
        <taxon>Alteromonadales</taxon>
        <taxon>Pseudoalteromonadaceae</taxon>
        <taxon>Pseudoalteromonas</taxon>
    </lineage>
</organism>
<evidence type="ECO:0000313" key="3">
    <source>
        <dbReference type="Proteomes" id="UP000198862"/>
    </source>
</evidence>
<dbReference type="Proteomes" id="UP000198862">
    <property type="component" value="Unassembled WGS sequence"/>
</dbReference>
<reference evidence="2 3" key="1">
    <citation type="submission" date="2016-10" db="EMBL/GenBank/DDBJ databases">
        <authorList>
            <person name="de Groot N.N."/>
        </authorList>
    </citation>
    <scope>NUCLEOTIDE SEQUENCE [LARGE SCALE GENOMIC DNA]</scope>
    <source>
        <strain evidence="2 3">DSM 6059</strain>
    </source>
</reference>
<dbReference type="AlphaFoldDB" id="A0A1I1N2D4"/>
<feature type="transmembrane region" description="Helical" evidence="1">
    <location>
        <begin position="12"/>
        <end position="30"/>
    </location>
</feature>
<keyword evidence="1" id="KW-0472">Membrane</keyword>